<dbReference type="SUPFAM" id="SSF63829">
    <property type="entry name" value="Calcium-dependent phosphotriesterase"/>
    <property type="match status" value="1"/>
</dbReference>
<reference evidence="1 2" key="1">
    <citation type="submission" date="2015-12" db="EMBL/GenBank/DDBJ databases">
        <authorList>
            <person name="Shamseldin A."/>
            <person name="Moawad H."/>
            <person name="Abd El-Rahim W.M."/>
            <person name="Sadowsky M.J."/>
        </authorList>
    </citation>
    <scope>NUCLEOTIDE SEQUENCE [LARGE SCALE GENOMIC DNA]</scope>
    <source>
        <strain evidence="1 2">WF1</strain>
    </source>
</reference>
<dbReference type="GO" id="GO:0008270">
    <property type="term" value="F:zinc ion binding"/>
    <property type="evidence" value="ECO:0007669"/>
    <property type="project" value="UniProtKB-KW"/>
</dbReference>
<dbReference type="RefSeq" id="WP_080523711.1">
    <property type="nucleotide sequence ID" value="NZ_LPUF01000003.1"/>
</dbReference>
<dbReference type="Proteomes" id="UP000191980">
    <property type="component" value="Unassembled WGS sequence"/>
</dbReference>
<dbReference type="STRING" id="1420851.AU255_14640"/>
<evidence type="ECO:0000313" key="1">
    <source>
        <dbReference type="EMBL" id="OQK15464.1"/>
    </source>
</evidence>
<organism evidence="1 2">
    <name type="scientific">Methyloprofundus sedimenti</name>
    <dbReference type="NCBI Taxonomy" id="1420851"/>
    <lineage>
        <taxon>Bacteria</taxon>
        <taxon>Pseudomonadati</taxon>
        <taxon>Pseudomonadota</taxon>
        <taxon>Gammaproteobacteria</taxon>
        <taxon>Methylococcales</taxon>
        <taxon>Methylococcaceae</taxon>
        <taxon>Methyloprofundus</taxon>
    </lineage>
</organism>
<comment type="caution">
    <text evidence="1">The sequence shown here is derived from an EMBL/GenBank/DDBJ whole genome shotgun (WGS) entry which is preliminary data.</text>
</comment>
<dbReference type="InterPro" id="IPR050952">
    <property type="entry name" value="TRIM-NHL_E3_ligases"/>
</dbReference>
<dbReference type="OrthoDB" id="9812926at2"/>
<name>A0A1V8M1N0_9GAMM</name>
<dbReference type="GO" id="GO:0061630">
    <property type="term" value="F:ubiquitin protein ligase activity"/>
    <property type="evidence" value="ECO:0007669"/>
    <property type="project" value="TreeGrafter"/>
</dbReference>
<dbReference type="AlphaFoldDB" id="A0A1V8M1N0"/>
<dbReference type="EMBL" id="LPUF01000003">
    <property type="protein sequence ID" value="OQK15464.1"/>
    <property type="molecule type" value="Genomic_DNA"/>
</dbReference>
<keyword evidence="2" id="KW-1185">Reference proteome</keyword>
<evidence type="ECO:0008006" key="3">
    <source>
        <dbReference type="Google" id="ProtNLM"/>
    </source>
</evidence>
<accession>A0A1V8M1N0</accession>
<dbReference type="Gene3D" id="2.120.10.30">
    <property type="entry name" value="TolB, C-terminal domain"/>
    <property type="match status" value="2"/>
</dbReference>
<gene>
    <name evidence="1" type="ORF">AU255_14640</name>
</gene>
<protein>
    <recommendedName>
        <fullName evidence="3">SMP-30/Gluconolactonase/LRE-like region domain-containing protein</fullName>
    </recommendedName>
</protein>
<evidence type="ECO:0000313" key="2">
    <source>
        <dbReference type="Proteomes" id="UP000191980"/>
    </source>
</evidence>
<sequence length="719" mass="77006">MPYRRFRNLFIYLVLSFFLGSNVYAHDKALKHISGYVLSGNTPIANADVSLYLAGVSMGVLLSKATTDEHGYYEIHYKSHSKLQKLLRHKNKHKSGRVLYLIAEGQKRGVAHNPVKLAAVLDTSNIPEKVYITPLSTVATAYAMAQYTDGKSISGKNPGLKNAAGTAQKLADLSNGEVTELLKSEPNGKFTFTLQIFNSLANMLDACVQHTKNCAALFSAAKPPLAPEPENTFAAMTIIAKSPGSQVVERFIVSLLSTQYQPALRPDLKPDVPKVNGVKPNAWVLAVRYKADGQLSGPGNIAFDAKGNAWINNNFQFSDKQTPEPPLCGSTKVYKLTPTGSNAPGSPYGTTDGSGLNSGGLYGAGFGIAVGPENNAWISSFGFKTPNCTEDPELLAVSVSKFSSDGTRLSLPDGDPQNNVPGGYGYDGSGNLLQPQGIISDLAGNIWVANCSSRPIPGTSRMLSSITRFPQGDPDRVENYPFPAEEFGKPFDVAIDHQRHVWVTGNGTSNVLELDHNGIKVGEYISGDNIKRPMGIAADSEGNLWFSDAGLPNPPCPAILSEDHVIGSDGSKNSAAAVTLIRHLGETREVTTFGKTADMPRDGLRWPWGIAVDGNDNVWVANFAGKRIMHLCGVKEQNCPPGVHTGEPFSLDTGYISDALKRVTGIQIDTSGNVWAVNNYEEIGLLPPGQENPGGHEIVVFIGLAAPVKTPLLGPVQQP</sequence>
<dbReference type="GO" id="GO:0000209">
    <property type="term" value="P:protein polyubiquitination"/>
    <property type="evidence" value="ECO:0007669"/>
    <property type="project" value="TreeGrafter"/>
</dbReference>
<dbReference type="PANTHER" id="PTHR24104">
    <property type="entry name" value="E3 UBIQUITIN-PROTEIN LIGASE NHLRC1-RELATED"/>
    <property type="match status" value="1"/>
</dbReference>
<proteinExistence type="predicted"/>
<dbReference type="PANTHER" id="PTHR24104:SF25">
    <property type="entry name" value="PROTEIN LIN-41"/>
    <property type="match status" value="1"/>
</dbReference>
<dbReference type="GO" id="GO:0043161">
    <property type="term" value="P:proteasome-mediated ubiquitin-dependent protein catabolic process"/>
    <property type="evidence" value="ECO:0007669"/>
    <property type="project" value="TreeGrafter"/>
</dbReference>
<dbReference type="InterPro" id="IPR011042">
    <property type="entry name" value="6-blade_b-propeller_TolB-like"/>
</dbReference>